<dbReference type="PANTHER" id="PTHR48013:SF9">
    <property type="entry name" value="DUAL SPECIFICITY MITOGEN-ACTIVATED PROTEIN KINASE KINASE 5"/>
    <property type="match status" value="1"/>
</dbReference>
<dbReference type="Pfam" id="PF00069">
    <property type="entry name" value="Pkinase"/>
    <property type="match status" value="1"/>
</dbReference>
<evidence type="ECO:0000256" key="9">
    <source>
        <dbReference type="ARBA" id="ARBA00051693"/>
    </source>
</evidence>
<accession>A0A7S1UEJ8</accession>
<dbReference type="GO" id="GO:0004708">
    <property type="term" value="F:MAP kinase kinase activity"/>
    <property type="evidence" value="ECO:0007669"/>
    <property type="project" value="UniProtKB-EC"/>
</dbReference>
<feature type="domain" description="Protein kinase" evidence="10">
    <location>
        <begin position="73"/>
        <end position="328"/>
    </location>
</feature>
<proteinExistence type="inferred from homology"/>
<evidence type="ECO:0000256" key="4">
    <source>
        <dbReference type="ARBA" id="ARBA00022840"/>
    </source>
</evidence>
<dbReference type="EC" id="2.7.12.2" evidence="6"/>
<dbReference type="PANTHER" id="PTHR48013">
    <property type="entry name" value="DUAL SPECIFICITY MITOGEN-ACTIVATED PROTEIN KINASE KINASE 5-RELATED"/>
    <property type="match status" value="1"/>
</dbReference>
<dbReference type="GO" id="GO:0005524">
    <property type="term" value="F:ATP binding"/>
    <property type="evidence" value="ECO:0007669"/>
    <property type="project" value="UniProtKB-KW"/>
</dbReference>
<keyword evidence="1" id="KW-0808">Transferase</keyword>
<dbReference type="AlphaFoldDB" id="A0A7S1UEJ8"/>
<gene>
    <name evidence="11" type="ORF">PPAR1163_LOCUS24301</name>
</gene>
<organism evidence="11">
    <name type="scientific">Phaeomonas parva</name>
    <dbReference type="NCBI Taxonomy" id="124430"/>
    <lineage>
        <taxon>Eukaryota</taxon>
        <taxon>Sar</taxon>
        <taxon>Stramenopiles</taxon>
        <taxon>Ochrophyta</taxon>
        <taxon>Pinguiophyceae</taxon>
        <taxon>Pinguiochrysidales</taxon>
        <taxon>Pinguiochrysidaceae</taxon>
        <taxon>Phaeomonas</taxon>
    </lineage>
</organism>
<evidence type="ECO:0000256" key="5">
    <source>
        <dbReference type="ARBA" id="ARBA00038035"/>
    </source>
</evidence>
<evidence type="ECO:0000256" key="2">
    <source>
        <dbReference type="ARBA" id="ARBA00022741"/>
    </source>
</evidence>
<evidence type="ECO:0000313" key="11">
    <source>
        <dbReference type="EMBL" id="CAD9265878.1"/>
    </source>
</evidence>
<comment type="catalytic activity">
    <reaction evidence="9">
        <text>L-tyrosyl-[protein] + ATP = O-phospho-L-tyrosyl-[protein] + ADP + H(+)</text>
        <dbReference type="Rhea" id="RHEA:10596"/>
        <dbReference type="Rhea" id="RHEA-COMP:10136"/>
        <dbReference type="Rhea" id="RHEA-COMP:20101"/>
        <dbReference type="ChEBI" id="CHEBI:15378"/>
        <dbReference type="ChEBI" id="CHEBI:30616"/>
        <dbReference type="ChEBI" id="CHEBI:46858"/>
        <dbReference type="ChEBI" id="CHEBI:61978"/>
        <dbReference type="ChEBI" id="CHEBI:456216"/>
        <dbReference type="EC" id="2.7.12.2"/>
    </reaction>
</comment>
<comment type="similarity">
    <text evidence="5">Belongs to the protein kinase superfamily. STE Ser/Thr protein kinase family. MAP kinase kinase subfamily.</text>
</comment>
<keyword evidence="3" id="KW-0418">Kinase</keyword>
<keyword evidence="2" id="KW-0547">Nucleotide-binding</keyword>
<name>A0A7S1UEJ8_9STRA</name>
<dbReference type="Gene3D" id="1.10.510.10">
    <property type="entry name" value="Transferase(Phosphotransferase) domain 1"/>
    <property type="match status" value="1"/>
</dbReference>
<evidence type="ECO:0000256" key="8">
    <source>
        <dbReference type="ARBA" id="ARBA00049299"/>
    </source>
</evidence>
<evidence type="ECO:0000256" key="1">
    <source>
        <dbReference type="ARBA" id="ARBA00022679"/>
    </source>
</evidence>
<comment type="catalytic activity">
    <reaction evidence="8">
        <text>L-threonyl-[protein] + ATP = O-phospho-L-threonyl-[protein] + ADP + H(+)</text>
        <dbReference type="Rhea" id="RHEA:46608"/>
        <dbReference type="Rhea" id="RHEA-COMP:11060"/>
        <dbReference type="Rhea" id="RHEA-COMP:11605"/>
        <dbReference type="ChEBI" id="CHEBI:15378"/>
        <dbReference type="ChEBI" id="CHEBI:30013"/>
        <dbReference type="ChEBI" id="CHEBI:30616"/>
        <dbReference type="ChEBI" id="CHEBI:61977"/>
        <dbReference type="ChEBI" id="CHEBI:456216"/>
        <dbReference type="EC" id="2.7.12.2"/>
    </reaction>
</comment>
<dbReference type="PROSITE" id="PS50011">
    <property type="entry name" value="PROTEIN_KINASE_DOM"/>
    <property type="match status" value="1"/>
</dbReference>
<sequence>MARPGHRHRLTLDDLDEEALAAGPGLEDTLDSFDNTLCERDANGNGVAIDSGGVRLQASGEEIDDAVHRDELQILDDNIGRGACSQVQLAKSRTDGRLYALKIFNIFDGPKRRQLWTEVKSLWNVHCPALIGFYGAFLDGGRVCCVLEYMDCGTLEDVIYKVPGDLPIPENMLASLAYQMLWGLAFLQHDNQLHRDVKPGNVLVNRRGEAKLGDFGIARRLEENGLANTVTGTFKYMSPERLNGETYTYNSDVWSVGVLLLEAARKRYPFGDCHNQIELVQGLQESDTEDVIRSCDLSAAFGDFLRGCMVMDKRERLDAEQLLDSPVFAEYGIHDYDSAAKVLAAWVRDCVPERKLEYSDDYDSDAKMLNTLGSSMGTMDEEATERCLETYNSFRASDEEVGNLSLDMADMDLKEAKREYDSTYDRKLGESK</sequence>
<comment type="catalytic activity">
    <reaction evidence="7">
        <text>L-seryl-[protein] + ATP = O-phospho-L-seryl-[protein] + ADP + H(+)</text>
        <dbReference type="Rhea" id="RHEA:17989"/>
        <dbReference type="Rhea" id="RHEA-COMP:9863"/>
        <dbReference type="Rhea" id="RHEA-COMP:11604"/>
        <dbReference type="ChEBI" id="CHEBI:15378"/>
        <dbReference type="ChEBI" id="CHEBI:29999"/>
        <dbReference type="ChEBI" id="CHEBI:30616"/>
        <dbReference type="ChEBI" id="CHEBI:83421"/>
        <dbReference type="ChEBI" id="CHEBI:456216"/>
        <dbReference type="EC" id="2.7.12.2"/>
    </reaction>
</comment>
<dbReference type="EMBL" id="HBGJ01038558">
    <property type="protein sequence ID" value="CAD9265878.1"/>
    <property type="molecule type" value="Transcribed_RNA"/>
</dbReference>
<dbReference type="SMART" id="SM00220">
    <property type="entry name" value="S_TKc"/>
    <property type="match status" value="1"/>
</dbReference>
<keyword evidence="4" id="KW-0067">ATP-binding</keyword>
<dbReference type="InterPro" id="IPR000719">
    <property type="entry name" value="Prot_kinase_dom"/>
</dbReference>
<evidence type="ECO:0000256" key="6">
    <source>
        <dbReference type="ARBA" id="ARBA00038999"/>
    </source>
</evidence>
<reference evidence="11" key="1">
    <citation type="submission" date="2021-01" db="EMBL/GenBank/DDBJ databases">
        <authorList>
            <person name="Corre E."/>
            <person name="Pelletier E."/>
            <person name="Niang G."/>
            <person name="Scheremetjew M."/>
            <person name="Finn R."/>
            <person name="Kale V."/>
            <person name="Holt S."/>
            <person name="Cochrane G."/>
            <person name="Meng A."/>
            <person name="Brown T."/>
            <person name="Cohen L."/>
        </authorList>
    </citation>
    <scope>NUCLEOTIDE SEQUENCE</scope>
    <source>
        <strain evidence="11">CCMP2877</strain>
    </source>
</reference>
<dbReference type="SUPFAM" id="SSF56112">
    <property type="entry name" value="Protein kinase-like (PK-like)"/>
    <property type="match status" value="1"/>
</dbReference>
<evidence type="ECO:0000256" key="3">
    <source>
        <dbReference type="ARBA" id="ARBA00022777"/>
    </source>
</evidence>
<evidence type="ECO:0000259" key="10">
    <source>
        <dbReference type="PROSITE" id="PS50011"/>
    </source>
</evidence>
<evidence type="ECO:0000256" key="7">
    <source>
        <dbReference type="ARBA" id="ARBA00049014"/>
    </source>
</evidence>
<dbReference type="InterPro" id="IPR011009">
    <property type="entry name" value="Kinase-like_dom_sf"/>
</dbReference>
<protein>
    <recommendedName>
        <fullName evidence="6">mitogen-activated protein kinase kinase</fullName>
        <ecNumber evidence="6">2.7.12.2</ecNumber>
    </recommendedName>
</protein>